<organism evidence="6 7">
    <name type="scientific">Aquincola agrisoli</name>
    <dbReference type="NCBI Taxonomy" id="3119538"/>
    <lineage>
        <taxon>Bacteria</taxon>
        <taxon>Pseudomonadati</taxon>
        <taxon>Pseudomonadota</taxon>
        <taxon>Betaproteobacteria</taxon>
        <taxon>Burkholderiales</taxon>
        <taxon>Sphaerotilaceae</taxon>
        <taxon>Aquincola</taxon>
    </lineage>
</organism>
<dbReference type="InterPro" id="IPR003660">
    <property type="entry name" value="HAMP_dom"/>
</dbReference>
<dbReference type="PROSITE" id="PS50112">
    <property type="entry name" value="PAS"/>
    <property type="match status" value="1"/>
</dbReference>
<dbReference type="Proteomes" id="UP001336250">
    <property type="component" value="Unassembled WGS sequence"/>
</dbReference>
<feature type="transmembrane region" description="Helical" evidence="2">
    <location>
        <begin position="16"/>
        <end position="38"/>
    </location>
</feature>
<feature type="coiled-coil region" evidence="1">
    <location>
        <begin position="223"/>
        <end position="250"/>
    </location>
</feature>
<keyword evidence="2" id="KW-1133">Transmembrane helix</keyword>
<dbReference type="InterPro" id="IPR000014">
    <property type="entry name" value="PAS"/>
</dbReference>
<keyword evidence="6" id="KW-0808">Transferase</keyword>
<dbReference type="CDD" id="cd01949">
    <property type="entry name" value="GGDEF"/>
    <property type="match status" value="1"/>
</dbReference>
<dbReference type="AlphaFoldDB" id="A0AAW9Q6F5"/>
<keyword evidence="2" id="KW-0812">Transmembrane</keyword>
<feature type="domain" description="PAS" evidence="3">
    <location>
        <begin position="240"/>
        <end position="312"/>
    </location>
</feature>
<comment type="caution">
    <text evidence="6">The sequence shown here is derived from an EMBL/GenBank/DDBJ whole genome shotgun (WGS) entry which is preliminary data.</text>
</comment>
<dbReference type="SMART" id="SM00091">
    <property type="entry name" value="PAS"/>
    <property type="match status" value="1"/>
</dbReference>
<dbReference type="SUPFAM" id="SSF55785">
    <property type="entry name" value="PYP-like sensor domain (PAS domain)"/>
    <property type="match status" value="1"/>
</dbReference>
<keyword evidence="6" id="KW-0548">Nucleotidyltransferase</keyword>
<evidence type="ECO:0000313" key="6">
    <source>
        <dbReference type="EMBL" id="MEF7615401.1"/>
    </source>
</evidence>
<dbReference type="NCBIfam" id="TIGR00229">
    <property type="entry name" value="sensory_box"/>
    <property type="match status" value="1"/>
</dbReference>
<dbReference type="Gene3D" id="3.30.450.20">
    <property type="entry name" value="PAS domain"/>
    <property type="match status" value="1"/>
</dbReference>
<dbReference type="PROSITE" id="PS50885">
    <property type="entry name" value="HAMP"/>
    <property type="match status" value="1"/>
</dbReference>
<dbReference type="GO" id="GO:0052621">
    <property type="term" value="F:diguanylate cyclase activity"/>
    <property type="evidence" value="ECO:0007669"/>
    <property type="project" value="UniProtKB-EC"/>
</dbReference>
<dbReference type="GO" id="GO:0016020">
    <property type="term" value="C:membrane"/>
    <property type="evidence" value="ECO:0007669"/>
    <property type="project" value="InterPro"/>
</dbReference>
<dbReference type="Pfam" id="PF08448">
    <property type="entry name" value="PAS_4"/>
    <property type="match status" value="1"/>
</dbReference>
<evidence type="ECO:0000259" key="4">
    <source>
        <dbReference type="PROSITE" id="PS50885"/>
    </source>
</evidence>
<dbReference type="Pfam" id="PF00990">
    <property type="entry name" value="GGDEF"/>
    <property type="match status" value="1"/>
</dbReference>
<feature type="domain" description="GGDEF" evidence="5">
    <location>
        <begin position="403"/>
        <end position="539"/>
    </location>
</feature>
<keyword evidence="1" id="KW-0175">Coiled coil</keyword>
<name>A0AAW9Q6F5_9BURK</name>
<evidence type="ECO:0000259" key="5">
    <source>
        <dbReference type="PROSITE" id="PS50887"/>
    </source>
</evidence>
<dbReference type="EC" id="2.7.7.65" evidence="6"/>
<dbReference type="Gene3D" id="6.10.340.10">
    <property type="match status" value="1"/>
</dbReference>
<dbReference type="InterPro" id="IPR035965">
    <property type="entry name" value="PAS-like_dom_sf"/>
</dbReference>
<evidence type="ECO:0000259" key="3">
    <source>
        <dbReference type="PROSITE" id="PS50112"/>
    </source>
</evidence>
<evidence type="ECO:0000256" key="1">
    <source>
        <dbReference type="SAM" id="Coils"/>
    </source>
</evidence>
<dbReference type="InterPro" id="IPR043128">
    <property type="entry name" value="Rev_trsase/Diguanyl_cyclase"/>
</dbReference>
<evidence type="ECO:0000256" key="2">
    <source>
        <dbReference type="SAM" id="Phobius"/>
    </source>
</evidence>
<dbReference type="CDD" id="cd00130">
    <property type="entry name" value="PAS"/>
    <property type="match status" value="1"/>
</dbReference>
<dbReference type="EMBL" id="JAZIBG010000031">
    <property type="protein sequence ID" value="MEF7615401.1"/>
    <property type="molecule type" value="Genomic_DNA"/>
</dbReference>
<dbReference type="SMART" id="SM00267">
    <property type="entry name" value="GGDEF"/>
    <property type="match status" value="1"/>
</dbReference>
<keyword evidence="2" id="KW-0472">Membrane</keyword>
<dbReference type="InterPro" id="IPR000160">
    <property type="entry name" value="GGDEF_dom"/>
</dbReference>
<protein>
    <submittedName>
        <fullName evidence="6">Diguanylate cyclase</fullName>
        <ecNumber evidence="6">2.7.7.65</ecNumber>
    </submittedName>
</protein>
<keyword evidence="7" id="KW-1185">Reference proteome</keyword>
<dbReference type="PANTHER" id="PTHR44757:SF2">
    <property type="entry name" value="BIOFILM ARCHITECTURE MAINTENANCE PROTEIN MBAA"/>
    <property type="match status" value="1"/>
</dbReference>
<dbReference type="PROSITE" id="PS50887">
    <property type="entry name" value="GGDEF"/>
    <property type="match status" value="1"/>
</dbReference>
<sequence length="540" mass="57729">MTRGPRPAGQGLQMRLLLAVCAGAAVFALLAAAAAYGLGQQRAREEARHTLADLLVAVQKTVEIGVYSADAVLLREVAGGLVRHPKLARVSVHDAQGVPLVEMTRAAAAVRVGQVVRQAVVSPFDDGEVVGGIELVADADEQASQAWREARALALPLVGQTLLVALLLYALAARLVSRPIVATAASLRRMAPGTQERLRTPASHEGDEIGQLIAGANALLEANQVALARERQLREEIEAMEAQYRQIFDSTSAGIFVLSPDGRLINSNPTALRVIGLPLQSMRGLREADFVHQVFAQPERAQAMIREAMDSGRTVSADLELRQPGDALRWVHCLISVQTGAAEGVQPADAPEPLIEAVMYDVTERRRAEHRVRHQAEHDALTGLKNRAGFDLHLDRLLSAAAQPLGLIFIDLDGFKQVNDALGHEAGDEVLRTCAARMKQSVRRSADVIGRLGGDEFAVVMERVGPGEDALSQTARAIQRALCEPIVLAGGQVVRVGASIGMACAPLHGSVRAQIVQAADAAMYEVKRTGKNAFAMAWPV</sequence>
<accession>A0AAW9Q6F5</accession>
<gene>
    <name evidence="6" type="ORF">V4F39_15890</name>
</gene>
<feature type="domain" description="HAMP" evidence="4">
    <location>
        <begin position="174"/>
        <end position="228"/>
    </location>
</feature>
<dbReference type="RefSeq" id="WP_332290654.1">
    <property type="nucleotide sequence ID" value="NZ_JAZIBG010000031.1"/>
</dbReference>
<dbReference type="InterPro" id="IPR013656">
    <property type="entry name" value="PAS_4"/>
</dbReference>
<reference evidence="6 7" key="1">
    <citation type="submission" date="2024-02" db="EMBL/GenBank/DDBJ databases">
        <title>Genome sequence of Aquincola sp. MAHUQ-54.</title>
        <authorList>
            <person name="Huq M.A."/>
        </authorList>
    </citation>
    <scope>NUCLEOTIDE SEQUENCE [LARGE SCALE GENOMIC DNA]</scope>
    <source>
        <strain evidence="6 7">MAHUQ-54</strain>
    </source>
</reference>
<dbReference type="Gene3D" id="3.30.70.270">
    <property type="match status" value="1"/>
</dbReference>
<dbReference type="InterPro" id="IPR029787">
    <property type="entry name" value="Nucleotide_cyclase"/>
</dbReference>
<dbReference type="SUPFAM" id="SSF55073">
    <property type="entry name" value="Nucleotide cyclase"/>
    <property type="match status" value="1"/>
</dbReference>
<dbReference type="PANTHER" id="PTHR44757">
    <property type="entry name" value="DIGUANYLATE CYCLASE DGCP"/>
    <property type="match status" value="1"/>
</dbReference>
<dbReference type="InterPro" id="IPR052155">
    <property type="entry name" value="Biofilm_reg_signaling"/>
</dbReference>
<proteinExistence type="predicted"/>
<dbReference type="GO" id="GO:0007165">
    <property type="term" value="P:signal transduction"/>
    <property type="evidence" value="ECO:0007669"/>
    <property type="project" value="InterPro"/>
</dbReference>
<dbReference type="NCBIfam" id="TIGR00254">
    <property type="entry name" value="GGDEF"/>
    <property type="match status" value="1"/>
</dbReference>
<evidence type="ECO:0000313" key="7">
    <source>
        <dbReference type="Proteomes" id="UP001336250"/>
    </source>
</evidence>